<dbReference type="InterPro" id="IPR000674">
    <property type="entry name" value="Ald_Oxase/Xan_DH_a/b"/>
</dbReference>
<dbReference type="EMBL" id="QUNO01000002">
    <property type="protein sequence ID" value="REH54457.1"/>
    <property type="molecule type" value="Genomic_DNA"/>
</dbReference>
<dbReference type="AlphaFoldDB" id="A0A3E0I748"/>
<evidence type="ECO:0000313" key="4">
    <source>
        <dbReference type="EMBL" id="REH54457.1"/>
    </source>
</evidence>
<dbReference type="PANTHER" id="PTHR11908">
    <property type="entry name" value="XANTHINE DEHYDROGENASE"/>
    <property type="match status" value="1"/>
</dbReference>
<dbReference type="InterPro" id="IPR008274">
    <property type="entry name" value="AldOxase/xan_DH_MoCoBD1"/>
</dbReference>
<evidence type="ECO:0000313" key="5">
    <source>
        <dbReference type="Proteomes" id="UP000256269"/>
    </source>
</evidence>
<dbReference type="Gene3D" id="3.30.365.10">
    <property type="entry name" value="Aldehyde oxidase/xanthine dehydrogenase, molybdopterin binding domain"/>
    <property type="match status" value="4"/>
</dbReference>
<dbReference type="GO" id="GO:0005506">
    <property type="term" value="F:iron ion binding"/>
    <property type="evidence" value="ECO:0007669"/>
    <property type="project" value="InterPro"/>
</dbReference>
<accession>A0A3E0I748</accession>
<name>A0A3E0I748_9PSEU</name>
<reference evidence="4 5" key="1">
    <citation type="submission" date="2018-08" db="EMBL/GenBank/DDBJ databases">
        <title>Genomic Encyclopedia of Archaeal and Bacterial Type Strains, Phase II (KMG-II): from individual species to whole genera.</title>
        <authorList>
            <person name="Goeker M."/>
        </authorList>
    </citation>
    <scope>NUCLEOTIDE SEQUENCE [LARGE SCALE GENOMIC DNA]</scope>
    <source>
        <strain evidence="4 5">DSM 45791</strain>
    </source>
</reference>
<dbReference type="InterPro" id="IPR016208">
    <property type="entry name" value="Ald_Oxase/xanthine_DH-like"/>
</dbReference>
<feature type="domain" description="Aldehyde oxidase/xanthine dehydrogenase a/b hammerhead" evidence="3">
    <location>
        <begin position="15"/>
        <end position="121"/>
    </location>
</feature>
<organism evidence="4 5">
    <name type="scientific">Kutzneria buriramensis</name>
    <dbReference type="NCBI Taxonomy" id="1045776"/>
    <lineage>
        <taxon>Bacteria</taxon>
        <taxon>Bacillati</taxon>
        <taxon>Actinomycetota</taxon>
        <taxon>Actinomycetes</taxon>
        <taxon>Pseudonocardiales</taxon>
        <taxon>Pseudonocardiaceae</taxon>
        <taxon>Kutzneria</taxon>
    </lineage>
</organism>
<keyword evidence="2" id="KW-0560">Oxidoreductase</keyword>
<sequence>MTVSLSRVESRLKVTGGAVFAADNVATAYGYLVTSTIALGTVTAMDATAALAAPGVLAVYTPFNPLKLFGYGDNSTDETAPVLQDNGVRYNGQVIGMVVADTFEHARDAASLIAPTYDVKPGNVDFAAGVATATPTSSPVAEVLAPGVTSIDAALAASDVTVSAVYTTPHQHHNPMEPHAAVAVWTDDRLTLYTATQGVMNVVSHMARALGVDQSKVHVVNPYVGGAFGGKIGNWAHVPLAAAAARALGRPVKVALTREQTFAVSGHRPPSHQTVTLGAAKDGTLVAIKHEGVSGKSQSGPSMENVANQSLTTYASPNLHVTRAFVPLDVSAMTPMRAPGETHGAFALESAMDELAFKLGMDPLALRQKNYAVKVPNSGNPWSSKHLDECYTAGASAFGWDKRNPVPGSVRDGDWLVGLGTATATYPASRSKSTIKVRLQADGTAVVSGTGADLGTGQFTVFAILGAQALGIPAGSIVPELGDSSLPVATPAGGSTSTSSNGPAVLAAADAAKAALIAQAATNPASPFNGKTPTYANGMVSADGVSMSFGSLLTAMDLPAVEGTSSLPSGTTKGYGYLSFGAHFCEVRVNRWTGEPRVSRWLTVIDAGTIVNEKTARSQVLGAVVMGIGGALLEDSRVEPDTGRYAGANMAAYLVPVNADIPHVDVQFLNYPDTVFSPLGARGLGELGIVGVAGAVANAVHNATGKRVRDLPITLDKLL</sequence>
<keyword evidence="1" id="KW-0500">Molybdenum</keyword>
<dbReference type="PANTHER" id="PTHR11908:SF132">
    <property type="entry name" value="ALDEHYDE OXIDASE 1-RELATED"/>
    <property type="match status" value="1"/>
</dbReference>
<dbReference type="GO" id="GO:0016491">
    <property type="term" value="F:oxidoreductase activity"/>
    <property type="evidence" value="ECO:0007669"/>
    <property type="project" value="UniProtKB-KW"/>
</dbReference>
<evidence type="ECO:0000256" key="2">
    <source>
        <dbReference type="ARBA" id="ARBA00023002"/>
    </source>
</evidence>
<comment type="caution">
    <text evidence="4">The sequence shown here is derived from an EMBL/GenBank/DDBJ whole genome shotgun (WGS) entry which is preliminary data.</text>
</comment>
<dbReference type="SUPFAM" id="SSF54665">
    <property type="entry name" value="CO dehydrogenase molybdoprotein N-domain-like"/>
    <property type="match status" value="1"/>
</dbReference>
<evidence type="ECO:0000259" key="3">
    <source>
        <dbReference type="SMART" id="SM01008"/>
    </source>
</evidence>
<dbReference type="InterPro" id="IPR037165">
    <property type="entry name" value="AldOxase/xan_DH_Mopterin-bd_sf"/>
</dbReference>
<evidence type="ECO:0000256" key="1">
    <source>
        <dbReference type="ARBA" id="ARBA00022505"/>
    </source>
</evidence>
<dbReference type="RefSeq" id="WP_116173515.1">
    <property type="nucleotide sequence ID" value="NZ_CP144375.1"/>
</dbReference>
<protein>
    <submittedName>
        <fullName evidence="4">Xanthine dehydrogenase YagR molybdenum-binding subunit</fullName>
    </submittedName>
</protein>
<dbReference type="Pfam" id="PF01315">
    <property type="entry name" value="Ald_Xan_dh_C"/>
    <property type="match status" value="1"/>
</dbReference>
<dbReference type="SMART" id="SM01008">
    <property type="entry name" value="Ald_Xan_dh_C"/>
    <property type="match status" value="1"/>
</dbReference>
<dbReference type="Pfam" id="PF20256">
    <property type="entry name" value="MoCoBD_2"/>
    <property type="match status" value="1"/>
</dbReference>
<dbReference type="InterPro" id="IPR036856">
    <property type="entry name" value="Ald_Oxase/Xan_DH_a/b_sf"/>
</dbReference>
<dbReference type="Pfam" id="PF02738">
    <property type="entry name" value="MoCoBD_1"/>
    <property type="match status" value="1"/>
</dbReference>
<keyword evidence="5" id="KW-1185">Reference proteome</keyword>
<dbReference type="InterPro" id="IPR046867">
    <property type="entry name" value="AldOxase/xan_DH_MoCoBD2"/>
</dbReference>
<gene>
    <name evidence="4" type="ORF">BCF44_102689</name>
</gene>
<dbReference type="Proteomes" id="UP000256269">
    <property type="component" value="Unassembled WGS sequence"/>
</dbReference>
<dbReference type="SUPFAM" id="SSF56003">
    <property type="entry name" value="Molybdenum cofactor-binding domain"/>
    <property type="match status" value="1"/>
</dbReference>
<dbReference type="Gene3D" id="3.90.1170.50">
    <property type="entry name" value="Aldehyde oxidase/xanthine dehydrogenase, a/b hammerhead"/>
    <property type="match status" value="1"/>
</dbReference>
<proteinExistence type="predicted"/>
<dbReference type="OrthoDB" id="135295at2"/>